<evidence type="ECO:0000313" key="3">
    <source>
        <dbReference type="Proteomes" id="UP001302349"/>
    </source>
</evidence>
<feature type="domain" description="YdhG-like" evidence="1">
    <location>
        <begin position="27"/>
        <end position="131"/>
    </location>
</feature>
<dbReference type="InterPro" id="IPR014922">
    <property type="entry name" value="YdhG-like"/>
</dbReference>
<dbReference type="RefSeq" id="WP_317489664.1">
    <property type="nucleotide sequence ID" value="NZ_CP136051.1"/>
</dbReference>
<evidence type="ECO:0000313" key="2">
    <source>
        <dbReference type="EMBL" id="WOK06973.1"/>
    </source>
</evidence>
<keyword evidence="3" id="KW-1185">Reference proteome</keyword>
<accession>A0ABZ0IPM2</accession>
<dbReference type="EMBL" id="CP136051">
    <property type="protein sequence ID" value="WOK06973.1"/>
    <property type="molecule type" value="Genomic_DNA"/>
</dbReference>
<dbReference type="SUPFAM" id="SSF159888">
    <property type="entry name" value="YdhG-like"/>
    <property type="match status" value="1"/>
</dbReference>
<proteinExistence type="predicted"/>
<dbReference type="Proteomes" id="UP001302349">
    <property type="component" value="Chromosome"/>
</dbReference>
<dbReference type="Pfam" id="PF08818">
    <property type="entry name" value="DUF1801"/>
    <property type="match status" value="1"/>
</dbReference>
<organism evidence="2 3">
    <name type="scientific">Imperialibacter roseus</name>
    <dbReference type="NCBI Taxonomy" id="1324217"/>
    <lineage>
        <taxon>Bacteria</taxon>
        <taxon>Pseudomonadati</taxon>
        <taxon>Bacteroidota</taxon>
        <taxon>Cytophagia</taxon>
        <taxon>Cytophagales</taxon>
        <taxon>Flammeovirgaceae</taxon>
        <taxon>Imperialibacter</taxon>
    </lineage>
</organism>
<name>A0ABZ0IPM2_9BACT</name>
<gene>
    <name evidence="2" type="ORF">RT717_28315</name>
</gene>
<sequence length="140" mass="16104">MAYELKTKVNDVSVEGFLDKVEDEKKRNDAFEVLKLMKEVTGEKPKMWGSSIVGFGTYRYKYASGQEGDWMITGFSPRKTSLTLYIMPGFGRYEELMQKLGKYKTGKSCLYINKLTDVDLGILKTLVKESVDYMNKKYNS</sequence>
<reference evidence="2 3" key="1">
    <citation type="journal article" date="2023" name="Microbiol. Resour. Announc.">
        <title>Complete Genome Sequence of Imperialibacter roseus strain P4T.</title>
        <authorList>
            <person name="Tizabi D.R."/>
            <person name="Bachvaroff T."/>
            <person name="Hill R.T."/>
        </authorList>
    </citation>
    <scope>NUCLEOTIDE SEQUENCE [LARGE SCALE GENOMIC DNA]</scope>
    <source>
        <strain evidence="2 3">P4T</strain>
    </source>
</reference>
<protein>
    <submittedName>
        <fullName evidence="2">DUF1801 domain-containing protein</fullName>
    </submittedName>
</protein>
<evidence type="ECO:0000259" key="1">
    <source>
        <dbReference type="Pfam" id="PF08818"/>
    </source>
</evidence>